<dbReference type="GO" id="GO:0055085">
    <property type="term" value="P:transmembrane transport"/>
    <property type="evidence" value="ECO:0007669"/>
    <property type="project" value="InterPro"/>
</dbReference>
<feature type="transmembrane region" description="Helical" evidence="7">
    <location>
        <begin position="123"/>
        <end position="140"/>
    </location>
</feature>
<comment type="subcellular location">
    <subcellularLocation>
        <location evidence="6">Cell membrane</location>
        <topology evidence="6">Multi-pass membrane protein</topology>
    </subcellularLocation>
    <subcellularLocation>
        <location evidence="1">Membrane</location>
        <topology evidence="1">Multi-pass membrane protein</topology>
    </subcellularLocation>
</comment>
<feature type="transmembrane region" description="Helical" evidence="7">
    <location>
        <begin position="236"/>
        <end position="253"/>
    </location>
</feature>
<dbReference type="Pfam" id="PF00950">
    <property type="entry name" value="ABC-3"/>
    <property type="match status" value="1"/>
</dbReference>
<evidence type="ECO:0000256" key="4">
    <source>
        <dbReference type="ARBA" id="ARBA00022989"/>
    </source>
</evidence>
<feature type="transmembrane region" description="Helical" evidence="7">
    <location>
        <begin position="48"/>
        <end position="73"/>
    </location>
</feature>
<dbReference type="InterPro" id="IPR001626">
    <property type="entry name" value="ABC_TroCD"/>
</dbReference>
<name>A0A0G1N1M3_9BACT</name>
<keyword evidence="4 7" id="KW-1133">Transmembrane helix</keyword>
<keyword evidence="5 7" id="KW-0472">Membrane</keyword>
<dbReference type="PANTHER" id="PTHR30477:SF0">
    <property type="entry name" value="METAL TRANSPORT SYSTEM MEMBRANE PROTEIN TM_0125-RELATED"/>
    <property type="match status" value="1"/>
</dbReference>
<feature type="transmembrane region" description="Helical" evidence="7">
    <location>
        <begin position="165"/>
        <end position="198"/>
    </location>
</feature>
<evidence type="ECO:0000256" key="5">
    <source>
        <dbReference type="ARBA" id="ARBA00023136"/>
    </source>
</evidence>
<accession>A0A0G1N1M3</accession>
<dbReference type="Gene3D" id="1.10.3470.10">
    <property type="entry name" value="ABC transporter involved in vitamin B12 uptake, BtuC"/>
    <property type="match status" value="1"/>
</dbReference>
<evidence type="ECO:0000256" key="2">
    <source>
        <dbReference type="ARBA" id="ARBA00008034"/>
    </source>
</evidence>
<protein>
    <submittedName>
        <fullName evidence="8">ABC-3 protein</fullName>
    </submittedName>
</protein>
<reference evidence="8 9" key="1">
    <citation type="journal article" date="2015" name="Nature">
        <title>rRNA introns, odd ribosomes, and small enigmatic genomes across a large radiation of phyla.</title>
        <authorList>
            <person name="Brown C.T."/>
            <person name="Hug L.A."/>
            <person name="Thomas B.C."/>
            <person name="Sharon I."/>
            <person name="Castelle C.J."/>
            <person name="Singh A."/>
            <person name="Wilkins M.J."/>
            <person name="Williams K.H."/>
            <person name="Banfield J.F."/>
        </authorList>
    </citation>
    <scope>NUCLEOTIDE SEQUENCE [LARGE SCALE GENOMIC DNA]</scope>
</reference>
<evidence type="ECO:0000313" key="9">
    <source>
        <dbReference type="Proteomes" id="UP000034727"/>
    </source>
</evidence>
<feature type="transmembrane region" description="Helical" evidence="7">
    <location>
        <begin position="85"/>
        <end position="103"/>
    </location>
</feature>
<evidence type="ECO:0000313" key="8">
    <source>
        <dbReference type="EMBL" id="KKU14506.1"/>
    </source>
</evidence>
<dbReference type="GO" id="GO:0043190">
    <property type="term" value="C:ATP-binding cassette (ABC) transporter complex"/>
    <property type="evidence" value="ECO:0007669"/>
    <property type="project" value="InterPro"/>
</dbReference>
<organism evidence="8 9">
    <name type="scientific">Candidatus Jorgensenbacteria bacterium GW2011_GWA2_45_9</name>
    <dbReference type="NCBI Taxonomy" id="1618663"/>
    <lineage>
        <taxon>Bacteria</taxon>
        <taxon>Candidatus Joergenseniibacteriota</taxon>
    </lineage>
</organism>
<sequence length="257" mass="26883">MPIQFILTLISGIFIGGVGGYLGTLMLSKKMSVVAGPLAHLALPGVALALIFGFSISLGAFPFVILGAILIWILEKKTKLPMENLAAIIFASGVGTALLILPIGKAEEALVGNITKITPQETLITVLLGLLVFYIIGRIYKKMMLMNIYEDVAVVEGVNTSLYNLLYLLIIAIVVALGVYLVGGLITAALIAVPAASAKNISKGLSGYKLAAVIFGAISAAGGIVIAKFVELPTGPLVIVFGAILFLISVVFHKKAY</sequence>
<dbReference type="GO" id="GO:0010043">
    <property type="term" value="P:response to zinc ion"/>
    <property type="evidence" value="ECO:0007669"/>
    <property type="project" value="TreeGrafter"/>
</dbReference>
<dbReference type="AlphaFoldDB" id="A0A0G1N1M3"/>
<proteinExistence type="inferred from homology"/>
<keyword evidence="6" id="KW-0813">Transport</keyword>
<dbReference type="Proteomes" id="UP000034727">
    <property type="component" value="Unassembled WGS sequence"/>
</dbReference>
<comment type="caution">
    <text evidence="8">The sequence shown here is derived from an EMBL/GenBank/DDBJ whole genome shotgun (WGS) entry which is preliminary data.</text>
</comment>
<comment type="similarity">
    <text evidence="2 6">Belongs to the ABC-3 integral membrane protein family.</text>
</comment>
<dbReference type="InterPro" id="IPR037294">
    <property type="entry name" value="ABC_BtuC-like"/>
</dbReference>
<evidence type="ECO:0000256" key="6">
    <source>
        <dbReference type="RuleBase" id="RU003943"/>
    </source>
</evidence>
<keyword evidence="3 6" id="KW-0812">Transmembrane</keyword>
<dbReference type="EMBL" id="LCLJ01000022">
    <property type="protein sequence ID" value="KKU14506.1"/>
    <property type="molecule type" value="Genomic_DNA"/>
</dbReference>
<evidence type="ECO:0000256" key="7">
    <source>
        <dbReference type="SAM" id="Phobius"/>
    </source>
</evidence>
<gene>
    <name evidence="8" type="ORF">UX22_C0022G0006</name>
</gene>
<dbReference type="PANTHER" id="PTHR30477">
    <property type="entry name" value="ABC-TRANSPORTER METAL-BINDING PROTEIN"/>
    <property type="match status" value="1"/>
</dbReference>
<evidence type="ECO:0000256" key="3">
    <source>
        <dbReference type="ARBA" id="ARBA00022692"/>
    </source>
</evidence>
<feature type="transmembrane region" description="Helical" evidence="7">
    <location>
        <begin position="6"/>
        <end position="27"/>
    </location>
</feature>
<evidence type="ECO:0000256" key="1">
    <source>
        <dbReference type="ARBA" id="ARBA00004141"/>
    </source>
</evidence>
<feature type="transmembrane region" description="Helical" evidence="7">
    <location>
        <begin position="210"/>
        <end position="230"/>
    </location>
</feature>
<dbReference type="SUPFAM" id="SSF81345">
    <property type="entry name" value="ABC transporter involved in vitamin B12 uptake, BtuC"/>
    <property type="match status" value="1"/>
</dbReference>